<dbReference type="PANTHER" id="PTHR43798">
    <property type="entry name" value="MONOACYLGLYCEROL LIPASE"/>
    <property type="match status" value="1"/>
</dbReference>
<dbReference type="RefSeq" id="WP_092344268.1">
    <property type="nucleotide sequence ID" value="NZ_FNQN01000001.1"/>
</dbReference>
<dbReference type="Proteomes" id="UP000199409">
    <property type="component" value="Unassembled WGS sequence"/>
</dbReference>
<accession>A0A1H3W342</accession>
<dbReference type="InterPro" id="IPR050266">
    <property type="entry name" value="AB_hydrolase_sf"/>
</dbReference>
<feature type="domain" description="AB hydrolase-1" evidence="1">
    <location>
        <begin position="63"/>
        <end position="174"/>
    </location>
</feature>
<dbReference type="OrthoDB" id="9785408at2"/>
<dbReference type="SUPFAM" id="SSF53474">
    <property type="entry name" value="alpha/beta-Hydrolases"/>
    <property type="match status" value="1"/>
</dbReference>
<evidence type="ECO:0000259" key="1">
    <source>
        <dbReference type="Pfam" id="PF00561"/>
    </source>
</evidence>
<proteinExistence type="predicted"/>
<organism evidence="2 3">
    <name type="scientific">Desulfuromusa kysingii</name>
    <dbReference type="NCBI Taxonomy" id="37625"/>
    <lineage>
        <taxon>Bacteria</taxon>
        <taxon>Pseudomonadati</taxon>
        <taxon>Thermodesulfobacteriota</taxon>
        <taxon>Desulfuromonadia</taxon>
        <taxon>Desulfuromonadales</taxon>
        <taxon>Geopsychrobacteraceae</taxon>
        <taxon>Desulfuromusa</taxon>
    </lineage>
</organism>
<reference evidence="2 3" key="1">
    <citation type="submission" date="2016-10" db="EMBL/GenBank/DDBJ databases">
        <authorList>
            <person name="de Groot N.N."/>
        </authorList>
    </citation>
    <scope>NUCLEOTIDE SEQUENCE [LARGE SCALE GENOMIC DNA]</scope>
    <source>
        <strain evidence="2 3">DSM 7343</strain>
    </source>
</reference>
<dbReference type="EMBL" id="FNQN01000001">
    <property type="protein sequence ID" value="SDZ80824.1"/>
    <property type="molecule type" value="Genomic_DNA"/>
</dbReference>
<dbReference type="InterPro" id="IPR000073">
    <property type="entry name" value="AB_hydrolase_1"/>
</dbReference>
<name>A0A1H3W342_9BACT</name>
<evidence type="ECO:0000313" key="2">
    <source>
        <dbReference type="EMBL" id="SDZ80824.1"/>
    </source>
</evidence>
<keyword evidence="3" id="KW-1185">Reference proteome</keyword>
<gene>
    <name evidence="2" type="ORF">SAMN05660420_00415</name>
</gene>
<sequence length="288" mass="32332">MKWLLIFSTIVVVILVIALWLLQPMTINLAYYLWWRTTAAATEGNIVSREANIHYVTYGSGLPILLLHGGLSHRLIWFSQVPWLVNSGRQVILLDTRGHGESELGDSELSYRLLAADTIQVLNQLGIQKTDIIGWSDGANTAMLLALDWPQRVQRIIAVSGNSDPSGLTLAAQVDGQVRSSGLTHWFYRWWTGAGDRLDQLETRIRKLWQTSPQLKSVDLRKIDTPVLVIVGEHDLITLDHAEQMARSLPKGQLSIIPDGGHMTIFTRAPEVNRLIGNFLDISTYQHK</sequence>
<dbReference type="Gene3D" id="3.40.50.1820">
    <property type="entry name" value="alpha/beta hydrolase"/>
    <property type="match status" value="1"/>
</dbReference>
<dbReference type="AlphaFoldDB" id="A0A1H3W342"/>
<evidence type="ECO:0000313" key="3">
    <source>
        <dbReference type="Proteomes" id="UP000199409"/>
    </source>
</evidence>
<dbReference type="GO" id="GO:0016020">
    <property type="term" value="C:membrane"/>
    <property type="evidence" value="ECO:0007669"/>
    <property type="project" value="TreeGrafter"/>
</dbReference>
<protein>
    <submittedName>
        <fullName evidence="2">Pimeloyl-ACP methyl ester carboxylesterase</fullName>
    </submittedName>
</protein>
<dbReference type="PANTHER" id="PTHR43798:SF33">
    <property type="entry name" value="HYDROLASE, PUTATIVE (AFU_ORTHOLOGUE AFUA_2G14860)-RELATED"/>
    <property type="match status" value="1"/>
</dbReference>
<dbReference type="InterPro" id="IPR029058">
    <property type="entry name" value="AB_hydrolase_fold"/>
</dbReference>
<dbReference type="STRING" id="37625.SAMN05660420_00415"/>
<dbReference type="PRINTS" id="PR00111">
    <property type="entry name" value="ABHYDROLASE"/>
</dbReference>
<dbReference type="Pfam" id="PF00561">
    <property type="entry name" value="Abhydrolase_1"/>
    <property type="match status" value="1"/>
</dbReference>